<dbReference type="KEGG" id="chu:CHU_2849"/>
<sequence length="140" mass="15834">MAKKTSEKLGVKNGMRSILLHADEKVIQTIDYPQLDRKTTLSGAFDYVHFFVQNTTDFHKIFPKLIPHLKTTGMLWVSWPKAGQGNTDLTLPVVIQIGYSYGLVESKAISIDTYWSALKFTHPKKGKTYENSYGKLPEPS</sequence>
<dbReference type="EMBL" id="CP000383">
    <property type="protein sequence ID" value="ABG60097.1"/>
    <property type="molecule type" value="Genomic_DNA"/>
</dbReference>
<evidence type="ECO:0000313" key="2">
    <source>
        <dbReference type="Proteomes" id="UP000001822"/>
    </source>
</evidence>
<proteinExistence type="predicted"/>
<reference evidence="1 2" key="1">
    <citation type="journal article" date="2007" name="Appl. Environ. Microbiol.">
        <title>Genome sequence of the cellulolytic gliding bacterium Cytophaga hutchinsonii.</title>
        <authorList>
            <person name="Xie G."/>
            <person name="Bruce D.C."/>
            <person name="Challacombe J.F."/>
            <person name="Chertkov O."/>
            <person name="Detter J.C."/>
            <person name="Gilna P."/>
            <person name="Han C.S."/>
            <person name="Lucas S."/>
            <person name="Misra M."/>
            <person name="Myers G.L."/>
            <person name="Richardson P."/>
            <person name="Tapia R."/>
            <person name="Thayer N."/>
            <person name="Thompson L.S."/>
            <person name="Brettin T.S."/>
            <person name="Henrissat B."/>
            <person name="Wilson D.B."/>
            <person name="McBride M.J."/>
        </authorList>
    </citation>
    <scope>NUCLEOTIDE SEQUENCE [LARGE SCALE GENOMIC DNA]</scope>
    <source>
        <strain evidence="2">ATCC 33406 / DSM 1761 / CIP 103989 / NBRC 15051 / NCIMB 9469 / D465</strain>
    </source>
</reference>
<accession>A0A6N4SV16</accession>
<gene>
    <name evidence="1" type="ordered locus">CHU_2849</name>
</gene>
<name>A0A6N4SV16_CYTH3</name>
<keyword evidence="2" id="KW-1185">Reference proteome</keyword>
<organism evidence="1 2">
    <name type="scientific">Cytophaga hutchinsonii (strain ATCC 33406 / DSM 1761 / CIP 103989 / NBRC 15051 / NCIMB 9469 / D465)</name>
    <dbReference type="NCBI Taxonomy" id="269798"/>
    <lineage>
        <taxon>Bacteria</taxon>
        <taxon>Pseudomonadati</taxon>
        <taxon>Bacteroidota</taxon>
        <taxon>Cytophagia</taxon>
        <taxon>Cytophagales</taxon>
        <taxon>Cytophagaceae</taxon>
        <taxon>Cytophaga</taxon>
    </lineage>
</organism>
<dbReference type="Proteomes" id="UP000001822">
    <property type="component" value="Chromosome"/>
</dbReference>
<dbReference type="AlphaFoldDB" id="A0A6N4SV16"/>
<evidence type="ECO:0008006" key="3">
    <source>
        <dbReference type="Google" id="ProtNLM"/>
    </source>
</evidence>
<protein>
    <recommendedName>
        <fullName evidence="3">DUF3052 domain-containing protein</fullName>
    </recommendedName>
</protein>
<dbReference type="RefSeq" id="WP_011586207.1">
    <property type="nucleotide sequence ID" value="NC_008255.1"/>
</dbReference>
<evidence type="ECO:0000313" key="1">
    <source>
        <dbReference type="EMBL" id="ABG60097.1"/>
    </source>
</evidence>